<reference evidence="1 2" key="1">
    <citation type="submission" date="2018-11" db="EMBL/GenBank/DDBJ databases">
        <authorList>
            <person name="Li F."/>
        </authorList>
    </citation>
    <scope>NUCLEOTIDE SEQUENCE [LARGE SCALE GENOMIC DNA]</scope>
    <source>
        <strain evidence="1 2">KIS18-7</strain>
    </source>
</reference>
<protein>
    <submittedName>
        <fullName evidence="1">Uncharacterized protein</fullName>
    </submittedName>
</protein>
<dbReference type="AlphaFoldDB" id="A0A3N0DSN3"/>
<dbReference type="OrthoDB" id="3214389at2"/>
<dbReference type="InterPro" id="IPR054206">
    <property type="entry name" value="DUF6912"/>
</dbReference>
<organism evidence="1 2">
    <name type="scientific">Nocardioides marmorisolisilvae</name>
    <dbReference type="NCBI Taxonomy" id="1542737"/>
    <lineage>
        <taxon>Bacteria</taxon>
        <taxon>Bacillati</taxon>
        <taxon>Actinomycetota</taxon>
        <taxon>Actinomycetes</taxon>
        <taxon>Propionibacteriales</taxon>
        <taxon>Nocardioidaceae</taxon>
        <taxon>Nocardioides</taxon>
    </lineage>
</organism>
<evidence type="ECO:0000313" key="2">
    <source>
        <dbReference type="Proteomes" id="UP000277094"/>
    </source>
</evidence>
<dbReference type="Pfam" id="PF21853">
    <property type="entry name" value="DUF6912"/>
    <property type="match status" value="1"/>
</dbReference>
<proteinExistence type="predicted"/>
<evidence type="ECO:0000313" key="1">
    <source>
        <dbReference type="EMBL" id="RNL78655.1"/>
    </source>
</evidence>
<dbReference type="EMBL" id="RJSG01000002">
    <property type="protein sequence ID" value="RNL78655.1"/>
    <property type="molecule type" value="Genomic_DNA"/>
</dbReference>
<sequence>MTRVYLPTTLEELAVFVAAGEVPASVDRYVAQDESEDSEYDALAAAAEDSAEMLAGPGRRVVVVAEVADPDAAFALDRVVAVHADDEVVAPDARDLPDLGWYATQEIGALLASR</sequence>
<keyword evidence="2" id="KW-1185">Reference proteome</keyword>
<accession>A0A3N0DSN3</accession>
<dbReference type="Proteomes" id="UP000277094">
    <property type="component" value="Unassembled WGS sequence"/>
</dbReference>
<gene>
    <name evidence="1" type="ORF">EFL95_06100</name>
</gene>
<name>A0A3N0DSN3_9ACTN</name>
<dbReference type="RefSeq" id="WP_123233156.1">
    <property type="nucleotide sequence ID" value="NZ_RJSG01000002.1"/>
</dbReference>
<comment type="caution">
    <text evidence="1">The sequence shown here is derived from an EMBL/GenBank/DDBJ whole genome shotgun (WGS) entry which is preliminary data.</text>
</comment>